<dbReference type="AlphaFoldDB" id="A0A369Q8W8"/>
<proteinExistence type="predicted"/>
<reference evidence="2 3" key="1">
    <citation type="submission" date="2018-04" db="EMBL/GenBank/DDBJ databases">
        <title>Altererythrobacter sp. HME9302 genome sequencing and assembly.</title>
        <authorList>
            <person name="Kang H."/>
            <person name="Kim H."/>
            <person name="Joh K."/>
        </authorList>
    </citation>
    <scope>NUCLEOTIDE SEQUENCE [LARGE SCALE GENOMIC DNA]</scope>
    <source>
        <strain evidence="2 3">HME9302</strain>
    </source>
</reference>
<dbReference type="InterPro" id="IPR021354">
    <property type="entry name" value="DUF2975"/>
</dbReference>
<keyword evidence="3" id="KW-1185">Reference proteome</keyword>
<feature type="transmembrane region" description="Helical" evidence="1">
    <location>
        <begin position="151"/>
        <end position="169"/>
    </location>
</feature>
<evidence type="ECO:0000313" key="2">
    <source>
        <dbReference type="EMBL" id="RDC60922.1"/>
    </source>
</evidence>
<dbReference type="Pfam" id="PF11188">
    <property type="entry name" value="DUF2975"/>
    <property type="match status" value="1"/>
</dbReference>
<protein>
    <recommendedName>
        <fullName evidence="4">DUF2975 domain-containing protein</fullName>
    </recommendedName>
</protein>
<comment type="caution">
    <text evidence="2">The sequence shown here is derived from an EMBL/GenBank/DDBJ whole genome shotgun (WGS) entry which is preliminary data.</text>
</comment>
<gene>
    <name evidence="2" type="ORF">HME9302_02139</name>
</gene>
<keyword evidence="1" id="KW-0812">Transmembrane</keyword>
<keyword evidence="1" id="KW-1133">Transmembrane helix</keyword>
<keyword evidence="1" id="KW-0472">Membrane</keyword>
<name>A0A369Q8W8_9SPHN</name>
<dbReference type="Proteomes" id="UP000253727">
    <property type="component" value="Unassembled WGS sequence"/>
</dbReference>
<organism evidence="2 3">
    <name type="scientific">Alteripontixanthobacter maritimus</name>
    <dbReference type="NCBI Taxonomy" id="2161824"/>
    <lineage>
        <taxon>Bacteria</taxon>
        <taxon>Pseudomonadati</taxon>
        <taxon>Pseudomonadota</taxon>
        <taxon>Alphaproteobacteria</taxon>
        <taxon>Sphingomonadales</taxon>
        <taxon>Erythrobacteraceae</taxon>
        <taxon>Alteripontixanthobacter</taxon>
    </lineage>
</organism>
<feature type="transmembrane region" description="Helical" evidence="1">
    <location>
        <begin position="12"/>
        <end position="38"/>
    </location>
</feature>
<evidence type="ECO:0000313" key="3">
    <source>
        <dbReference type="Proteomes" id="UP000253727"/>
    </source>
</evidence>
<dbReference type="OrthoDB" id="7349915at2"/>
<evidence type="ECO:0000256" key="1">
    <source>
        <dbReference type="SAM" id="Phobius"/>
    </source>
</evidence>
<sequence length="183" mass="19470">MRPTHTDPLLLIGRIAVLIAQGLMAIAAFGVAIAIPALYFFRDTIVAEMAAEHPDTDIVFPTLPIVGALLLAFVAVAGLFVFFGKLRHIIGTVEQGDPFVSDNASRLTVMAWIMLGVQLLAIPLAGLGLYVAKLMGEAAAELDDLTVDVGLDVSGILLVVVLFILARVFRQGTSMRDDLEGTV</sequence>
<feature type="transmembrane region" description="Helical" evidence="1">
    <location>
        <begin position="58"/>
        <end position="83"/>
    </location>
</feature>
<dbReference type="RefSeq" id="WP_115366981.1">
    <property type="nucleotide sequence ID" value="NZ_QBKA01000002.1"/>
</dbReference>
<evidence type="ECO:0008006" key="4">
    <source>
        <dbReference type="Google" id="ProtNLM"/>
    </source>
</evidence>
<dbReference type="EMBL" id="QBKA01000002">
    <property type="protein sequence ID" value="RDC60922.1"/>
    <property type="molecule type" value="Genomic_DNA"/>
</dbReference>
<feature type="transmembrane region" description="Helical" evidence="1">
    <location>
        <begin position="109"/>
        <end position="131"/>
    </location>
</feature>
<accession>A0A369Q8W8</accession>